<protein>
    <submittedName>
        <fullName evidence="1">Uncharacterized protein</fullName>
    </submittedName>
</protein>
<reference evidence="2" key="1">
    <citation type="submission" date="2016-05" db="EMBL/GenBank/DDBJ databases">
        <title>Paenibacillus oryzae. sp. nov., isolated from the rice root.</title>
        <authorList>
            <person name="Zhang J."/>
            <person name="Zhang X."/>
        </authorList>
    </citation>
    <scope>NUCLEOTIDE SEQUENCE [LARGE SCALE GENOMIC DNA]</scope>
    <source>
        <strain evidence="2">KCTC13222</strain>
    </source>
</reference>
<dbReference type="EMBL" id="LYPC01000022">
    <property type="protein sequence ID" value="OCT13553.1"/>
    <property type="molecule type" value="Genomic_DNA"/>
</dbReference>
<keyword evidence="2" id="KW-1185">Reference proteome</keyword>
<dbReference type="STRING" id="512399.A8709_18340"/>
<evidence type="ECO:0000313" key="1">
    <source>
        <dbReference type="EMBL" id="OCT13553.1"/>
    </source>
</evidence>
<name>A0A1C0ZZI9_9BACL</name>
<dbReference type="AlphaFoldDB" id="A0A1C0ZZI9"/>
<gene>
    <name evidence="1" type="ORF">A8709_18340</name>
</gene>
<sequence length="71" mass="8139">MIIRKKGSRIIIVGQDSYRWIITPSEKGILTLTVHHDGIKGQLLRINIESDINESRAMNPRITTRRLLPGF</sequence>
<accession>A0A1C0ZZI9</accession>
<comment type="caution">
    <text evidence="1">The sequence shown here is derived from an EMBL/GenBank/DDBJ whole genome shotgun (WGS) entry which is preliminary data.</text>
</comment>
<proteinExistence type="predicted"/>
<evidence type="ECO:0000313" key="2">
    <source>
        <dbReference type="Proteomes" id="UP000093309"/>
    </source>
</evidence>
<dbReference type="Proteomes" id="UP000093309">
    <property type="component" value="Unassembled WGS sequence"/>
</dbReference>
<organism evidence="1 2">
    <name type="scientific">Paenibacillus pectinilyticus</name>
    <dbReference type="NCBI Taxonomy" id="512399"/>
    <lineage>
        <taxon>Bacteria</taxon>
        <taxon>Bacillati</taxon>
        <taxon>Bacillota</taxon>
        <taxon>Bacilli</taxon>
        <taxon>Bacillales</taxon>
        <taxon>Paenibacillaceae</taxon>
        <taxon>Paenibacillus</taxon>
    </lineage>
</organism>